<comment type="caution">
    <text evidence="7">The sequence shown here is derived from an EMBL/GenBank/DDBJ whole genome shotgun (WGS) entry which is preliminary data.</text>
</comment>
<dbReference type="Proteomes" id="UP000217005">
    <property type="component" value="Unassembled WGS sequence"/>
</dbReference>
<organism evidence="7 8">
    <name type="scientific">Bordetella genomosp. 1</name>
    <dbReference type="NCBI Taxonomy" id="1395607"/>
    <lineage>
        <taxon>Bacteria</taxon>
        <taxon>Pseudomonadati</taxon>
        <taxon>Pseudomonadota</taxon>
        <taxon>Betaproteobacteria</taxon>
        <taxon>Burkholderiales</taxon>
        <taxon>Alcaligenaceae</taxon>
        <taxon>Bordetella</taxon>
    </lineage>
</organism>
<dbReference type="PROSITE" id="PS50977">
    <property type="entry name" value="HTH_TETR_2"/>
    <property type="match status" value="1"/>
</dbReference>
<dbReference type="Gene3D" id="1.10.357.10">
    <property type="entry name" value="Tetracycline Repressor, domain 2"/>
    <property type="match status" value="1"/>
</dbReference>
<dbReference type="PROSITE" id="PS01081">
    <property type="entry name" value="HTH_TETR_1"/>
    <property type="match status" value="1"/>
</dbReference>
<evidence type="ECO:0000256" key="2">
    <source>
        <dbReference type="ARBA" id="ARBA00023015"/>
    </source>
</evidence>
<reference evidence="7 8" key="1">
    <citation type="submission" date="2017-05" db="EMBL/GenBank/DDBJ databases">
        <title>Complete and WGS of Bordetella genogroups.</title>
        <authorList>
            <person name="Spilker T."/>
            <person name="LiPuma J."/>
        </authorList>
    </citation>
    <scope>NUCLEOTIDE SEQUENCE [LARGE SCALE GENOMIC DNA]</scope>
    <source>
        <strain evidence="7 8">AU17610</strain>
    </source>
</reference>
<feature type="domain" description="HTH tetR-type" evidence="6">
    <location>
        <begin position="1"/>
        <end position="54"/>
    </location>
</feature>
<keyword evidence="2" id="KW-0805">Transcription regulation</keyword>
<dbReference type="PANTHER" id="PTHR30055:SF181">
    <property type="entry name" value="BLR6905 PROTEIN"/>
    <property type="match status" value="1"/>
</dbReference>
<evidence type="ECO:0000256" key="1">
    <source>
        <dbReference type="ARBA" id="ARBA00022491"/>
    </source>
</evidence>
<dbReference type="EMBL" id="NEVL01000004">
    <property type="protein sequence ID" value="OZI33266.1"/>
    <property type="molecule type" value="Genomic_DNA"/>
</dbReference>
<evidence type="ECO:0000256" key="4">
    <source>
        <dbReference type="ARBA" id="ARBA00023163"/>
    </source>
</evidence>
<gene>
    <name evidence="7" type="ORF">CEG14_17315</name>
</gene>
<dbReference type="SUPFAM" id="SSF46689">
    <property type="entry name" value="Homeodomain-like"/>
    <property type="match status" value="1"/>
</dbReference>
<evidence type="ECO:0000313" key="8">
    <source>
        <dbReference type="Proteomes" id="UP000217005"/>
    </source>
</evidence>
<evidence type="ECO:0000256" key="3">
    <source>
        <dbReference type="ARBA" id="ARBA00023125"/>
    </source>
</evidence>
<dbReference type="InterPro" id="IPR001647">
    <property type="entry name" value="HTH_TetR"/>
</dbReference>
<dbReference type="OrthoDB" id="9816320at2"/>
<name>A0A261S7E7_9BORD</name>
<dbReference type="GO" id="GO:0003700">
    <property type="term" value="F:DNA-binding transcription factor activity"/>
    <property type="evidence" value="ECO:0007669"/>
    <property type="project" value="TreeGrafter"/>
</dbReference>
<evidence type="ECO:0000259" key="6">
    <source>
        <dbReference type="PROSITE" id="PS50977"/>
    </source>
</evidence>
<dbReference type="InterPro" id="IPR050109">
    <property type="entry name" value="HTH-type_TetR-like_transc_reg"/>
</dbReference>
<dbReference type="GO" id="GO:0000976">
    <property type="term" value="F:transcription cis-regulatory region binding"/>
    <property type="evidence" value="ECO:0007669"/>
    <property type="project" value="TreeGrafter"/>
</dbReference>
<keyword evidence="3 5" id="KW-0238">DNA-binding</keyword>
<evidence type="ECO:0000256" key="5">
    <source>
        <dbReference type="PROSITE-ProRule" id="PRU00335"/>
    </source>
</evidence>
<dbReference type="AlphaFoldDB" id="A0A261S7E7"/>
<proteinExistence type="predicted"/>
<keyword evidence="4" id="KW-0804">Transcription</keyword>
<sequence length="195" mass="22795">MVDRAITLFAQKGFALTTRELAAGLNVTQPLLYRYFPSKQLLIEKVYERVFLSRWDPAWERMLADRSVPLRQRLVSYLTDYTRAILHGEWVRIFLYAGLQDPTLNQRYLKLLHERVFALIIKELRHHNGETGRLGTRQRMLDTEVLWGFHSSFFYMGVRKWVYQLPVPDDLDEVIGHRVDAFLNGVSRGKGAAAE</sequence>
<dbReference type="Pfam" id="PF00440">
    <property type="entry name" value="TetR_N"/>
    <property type="match status" value="1"/>
</dbReference>
<dbReference type="PRINTS" id="PR00455">
    <property type="entry name" value="HTHTETR"/>
</dbReference>
<keyword evidence="1" id="KW-0678">Repressor</keyword>
<protein>
    <submittedName>
        <fullName evidence="7">TetR family transcriptional regulator</fullName>
    </submittedName>
</protein>
<feature type="DNA-binding region" description="H-T-H motif" evidence="5">
    <location>
        <begin position="17"/>
        <end position="36"/>
    </location>
</feature>
<dbReference type="InterPro" id="IPR023772">
    <property type="entry name" value="DNA-bd_HTH_TetR-type_CS"/>
</dbReference>
<dbReference type="InterPro" id="IPR009057">
    <property type="entry name" value="Homeodomain-like_sf"/>
</dbReference>
<accession>A0A261S7E7</accession>
<evidence type="ECO:0000313" key="7">
    <source>
        <dbReference type="EMBL" id="OZI33266.1"/>
    </source>
</evidence>
<dbReference type="PANTHER" id="PTHR30055">
    <property type="entry name" value="HTH-TYPE TRANSCRIPTIONAL REGULATOR RUTR"/>
    <property type="match status" value="1"/>
</dbReference>